<dbReference type="Gene3D" id="1.20.5.100">
    <property type="entry name" value="Cytochrome c1, transmembrane anchor, C-terminal"/>
    <property type="match status" value="1"/>
</dbReference>
<dbReference type="PANTHER" id="PTHR43750:SF3">
    <property type="entry name" value="UDP-GLUCOSE 6-DEHYDROGENASE TUAD"/>
    <property type="match status" value="1"/>
</dbReference>
<evidence type="ECO:0000256" key="1">
    <source>
        <dbReference type="ARBA" id="ARBA00006601"/>
    </source>
</evidence>
<dbReference type="SUPFAM" id="SSF48179">
    <property type="entry name" value="6-phosphogluconate dehydrogenase C-terminal domain-like"/>
    <property type="match status" value="1"/>
</dbReference>
<dbReference type="Gene3D" id="3.40.50.720">
    <property type="entry name" value="NAD(P)-binding Rossmann-like Domain"/>
    <property type="match status" value="2"/>
</dbReference>
<keyword evidence="3" id="KW-0560">Oxidoreductase</keyword>
<dbReference type="Pfam" id="PF03720">
    <property type="entry name" value="UDPG_MGDP_dh_C"/>
    <property type="match status" value="1"/>
</dbReference>
<keyword evidence="8" id="KW-1185">Reference proteome</keyword>
<evidence type="ECO:0000256" key="3">
    <source>
        <dbReference type="ARBA" id="ARBA00023002"/>
    </source>
</evidence>
<reference evidence="7 8" key="1">
    <citation type="submission" date="2018-08" db="EMBL/GenBank/DDBJ databases">
        <title>Genome sequence of Methylocystis hirsuta CSC1, a methanotroph able to accumulate PHAs.</title>
        <authorList>
            <person name="Bordel S."/>
            <person name="Rodriguez E."/>
            <person name="Gancedo J."/>
            <person name="Munoz R."/>
        </authorList>
    </citation>
    <scope>NUCLEOTIDE SEQUENCE [LARGE SCALE GENOMIC DNA]</scope>
    <source>
        <strain evidence="7 8">CSC1</strain>
    </source>
</reference>
<dbReference type="EMBL" id="QWDD01000001">
    <property type="protein sequence ID" value="RNJ48414.1"/>
    <property type="molecule type" value="Genomic_DNA"/>
</dbReference>
<comment type="similarity">
    <text evidence="1 5">Belongs to the UDP-glucose/GDP-mannose dehydrogenase family.</text>
</comment>
<organism evidence="7 8">
    <name type="scientific">Methylocystis hirsuta</name>
    <dbReference type="NCBI Taxonomy" id="369798"/>
    <lineage>
        <taxon>Bacteria</taxon>
        <taxon>Pseudomonadati</taxon>
        <taxon>Pseudomonadota</taxon>
        <taxon>Alphaproteobacteria</taxon>
        <taxon>Hyphomicrobiales</taxon>
        <taxon>Methylocystaceae</taxon>
        <taxon>Methylocystis</taxon>
    </lineage>
</organism>
<feature type="domain" description="UDP-glucose/GDP-mannose dehydrogenase C-terminal" evidence="6">
    <location>
        <begin position="316"/>
        <end position="414"/>
    </location>
</feature>
<dbReference type="OrthoDB" id="7828641at2"/>
<dbReference type="InterPro" id="IPR036291">
    <property type="entry name" value="NAD(P)-bd_dom_sf"/>
</dbReference>
<dbReference type="Proteomes" id="UP000268623">
    <property type="component" value="Unassembled WGS sequence"/>
</dbReference>
<dbReference type="InterPro" id="IPR014026">
    <property type="entry name" value="UDP-Glc/GDP-Man_DH_dimer"/>
</dbReference>
<dbReference type="AlphaFoldDB" id="A0A3M9XK68"/>
<comment type="caution">
    <text evidence="7">The sequence shown here is derived from an EMBL/GenBank/DDBJ whole genome shotgun (WGS) entry which is preliminary data.</text>
</comment>
<dbReference type="InterPro" id="IPR036220">
    <property type="entry name" value="UDP-Glc/GDP-Man_DH_C_sf"/>
</dbReference>
<dbReference type="InterPro" id="IPR008927">
    <property type="entry name" value="6-PGluconate_DH-like_C_sf"/>
</dbReference>
<gene>
    <name evidence="7" type="ORF">D1O30_01005</name>
</gene>
<dbReference type="GO" id="GO:0051287">
    <property type="term" value="F:NAD binding"/>
    <property type="evidence" value="ECO:0007669"/>
    <property type="project" value="InterPro"/>
</dbReference>
<evidence type="ECO:0000313" key="7">
    <source>
        <dbReference type="EMBL" id="RNJ48414.1"/>
    </source>
</evidence>
<dbReference type="Pfam" id="PF03721">
    <property type="entry name" value="UDPG_MGDP_dh_N"/>
    <property type="match status" value="1"/>
</dbReference>
<dbReference type="SUPFAM" id="SSF51735">
    <property type="entry name" value="NAD(P)-binding Rossmann-fold domains"/>
    <property type="match status" value="1"/>
</dbReference>
<evidence type="ECO:0000256" key="2">
    <source>
        <dbReference type="ARBA" id="ARBA00015132"/>
    </source>
</evidence>
<dbReference type="SMART" id="SM00984">
    <property type="entry name" value="UDPG_MGDP_dh_C"/>
    <property type="match status" value="1"/>
</dbReference>
<name>A0A3M9XK68_9HYPH</name>
<dbReference type="Pfam" id="PF00984">
    <property type="entry name" value="UDPG_MGDP_dh"/>
    <property type="match status" value="1"/>
</dbReference>
<sequence>MTSTIKHASDIIVGFAGMTHLGIVSAASVAAKGFKTIGYDSDSQLVGRLSAGQPPIEEPDLDELLRANGARQAFTNDLSRLAECDIVYISYDVPTDDRGQSDLSPIVGIIEAVAKALRPDGILVILCQVPPGFTRGVRAVPPERLYYQVETLVFGRAMARALHPERTIIGCADPDAPLEPRYEALLSAFGCPLIPMSYESAELCKIAINCCLVSSISVANTLAELCENIGAEWSEIVPALKLDARIGPSAYLSPGLGIAGGNLERDLATVIALSERFETDAGIVRAWIDNSRRRRDWVRRTIMTALLREKPEATIAVWGLAYKENTHSVKNSPSVATIMGLPETRFVAHDPVVRASAISHARLTGVDSPLAALEGADALMILTPWPAYRRVGVEEIARTMRGRIVIDPYRLLDPRAAAAAGLDYYTLGSRHNPSAGIL</sequence>
<evidence type="ECO:0000256" key="5">
    <source>
        <dbReference type="PIRNR" id="PIRNR000124"/>
    </source>
</evidence>
<proteinExistence type="inferred from homology"/>
<dbReference type="PANTHER" id="PTHR43750">
    <property type="entry name" value="UDP-GLUCOSE 6-DEHYDROGENASE TUAD"/>
    <property type="match status" value="1"/>
</dbReference>
<evidence type="ECO:0000256" key="4">
    <source>
        <dbReference type="ARBA" id="ARBA00023027"/>
    </source>
</evidence>
<dbReference type="GO" id="GO:0016628">
    <property type="term" value="F:oxidoreductase activity, acting on the CH-CH group of donors, NAD or NADP as acceptor"/>
    <property type="evidence" value="ECO:0007669"/>
    <property type="project" value="InterPro"/>
</dbReference>
<dbReference type="RefSeq" id="WP_123174417.1">
    <property type="nucleotide sequence ID" value="NZ_QWDD01000001.1"/>
</dbReference>
<dbReference type="PIRSF" id="PIRSF000124">
    <property type="entry name" value="UDPglc_GDPman_dh"/>
    <property type="match status" value="1"/>
</dbReference>
<dbReference type="GO" id="GO:0000271">
    <property type="term" value="P:polysaccharide biosynthetic process"/>
    <property type="evidence" value="ECO:0007669"/>
    <property type="project" value="InterPro"/>
</dbReference>
<dbReference type="GO" id="GO:0016616">
    <property type="term" value="F:oxidoreductase activity, acting on the CH-OH group of donors, NAD or NADP as acceptor"/>
    <property type="evidence" value="ECO:0007669"/>
    <property type="project" value="InterPro"/>
</dbReference>
<evidence type="ECO:0000259" key="6">
    <source>
        <dbReference type="SMART" id="SM00984"/>
    </source>
</evidence>
<dbReference type="InterPro" id="IPR028359">
    <property type="entry name" value="UDP_ManNAc/GlcNAc_DH"/>
</dbReference>
<dbReference type="PIRSF" id="PIRSF500136">
    <property type="entry name" value="UDP_ManNAc_DH"/>
    <property type="match status" value="1"/>
</dbReference>
<dbReference type="InterPro" id="IPR001732">
    <property type="entry name" value="UDP-Glc/GDP-Man_DH_N"/>
</dbReference>
<dbReference type="SUPFAM" id="SSF52413">
    <property type="entry name" value="UDP-glucose/GDP-mannose dehydrogenase C-terminal domain"/>
    <property type="match status" value="1"/>
</dbReference>
<dbReference type="NCBIfam" id="TIGR03026">
    <property type="entry name" value="NDP-sugDHase"/>
    <property type="match status" value="1"/>
</dbReference>
<accession>A0A3M9XK68</accession>
<dbReference type="InterPro" id="IPR014027">
    <property type="entry name" value="UDP-Glc/GDP-Man_DH_C"/>
</dbReference>
<dbReference type="InterPro" id="IPR017476">
    <property type="entry name" value="UDP-Glc/GDP-Man"/>
</dbReference>
<protein>
    <recommendedName>
        <fullName evidence="2">UDP-glucose 6-dehydrogenase</fullName>
    </recommendedName>
</protein>
<keyword evidence="4" id="KW-0520">NAD</keyword>
<evidence type="ECO:0000313" key="8">
    <source>
        <dbReference type="Proteomes" id="UP000268623"/>
    </source>
</evidence>